<sequence length="165" mass="17347">MRPFAFALAAAALSLAAAVPAAAAPARVAQAGPYVDMSAYVSGDAQIDAWYGGRVRLQRDFDAICGDTFCEGDYSNIQPLRFVCSVHQASGRLGGCVWTFAASDEAVDPRTGAIAVRPQVWRCPVPLAPRTTAEALLAVLAAESPLYAPLPGTDRSIYDGLIDCL</sequence>
<dbReference type="AlphaFoldDB" id="A0A3N4VHV6"/>
<feature type="signal peptide" evidence="1">
    <location>
        <begin position="1"/>
        <end position="23"/>
    </location>
</feature>
<keyword evidence="3" id="KW-1185">Reference proteome</keyword>
<reference evidence="2 3" key="1">
    <citation type="submission" date="2018-11" db="EMBL/GenBank/DDBJ databases">
        <title>Genomic Encyclopedia of Type Strains, Phase IV (KMG-IV): sequencing the most valuable type-strain genomes for metagenomic binning, comparative biology and taxonomic classification.</title>
        <authorList>
            <person name="Goeker M."/>
        </authorList>
    </citation>
    <scope>NUCLEOTIDE SEQUENCE [LARGE SCALE GENOMIC DNA]</scope>
    <source>
        <strain evidence="2 3">DSM 25623</strain>
    </source>
</reference>
<protein>
    <recommendedName>
        <fullName evidence="4">Secreted protein</fullName>
    </recommendedName>
</protein>
<dbReference type="Proteomes" id="UP000269708">
    <property type="component" value="Unassembled WGS sequence"/>
</dbReference>
<name>A0A3N4VHV6_9GAMM</name>
<dbReference type="RefSeq" id="WP_242002932.1">
    <property type="nucleotide sequence ID" value="NZ_RKQN01000001.1"/>
</dbReference>
<organism evidence="2 3">
    <name type="scientific">Vulcaniibacterium tengchongense</name>
    <dbReference type="NCBI Taxonomy" id="1273429"/>
    <lineage>
        <taxon>Bacteria</taxon>
        <taxon>Pseudomonadati</taxon>
        <taxon>Pseudomonadota</taxon>
        <taxon>Gammaproteobacteria</taxon>
        <taxon>Lysobacterales</taxon>
        <taxon>Lysobacteraceae</taxon>
        <taxon>Vulcaniibacterium</taxon>
    </lineage>
</organism>
<dbReference type="EMBL" id="RKQN01000001">
    <property type="protein sequence ID" value="RPE81075.1"/>
    <property type="molecule type" value="Genomic_DNA"/>
</dbReference>
<evidence type="ECO:0000313" key="3">
    <source>
        <dbReference type="Proteomes" id="UP000269708"/>
    </source>
</evidence>
<feature type="chain" id="PRO_5017943670" description="Secreted protein" evidence="1">
    <location>
        <begin position="24"/>
        <end position="165"/>
    </location>
</feature>
<evidence type="ECO:0008006" key="4">
    <source>
        <dbReference type="Google" id="ProtNLM"/>
    </source>
</evidence>
<gene>
    <name evidence="2" type="ORF">EDC50_0243</name>
</gene>
<evidence type="ECO:0000256" key="1">
    <source>
        <dbReference type="SAM" id="SignalP"/>
    </source>
</evidence>
<comment type="caution">
    <text evidence="2">The sequence shown here is derived from an EMBL/GenBank/DDBJ whole genome shotgun (WGS) entry which is preliminary data.</text>
</comment>
<accession>A0A3N4VHV6</accession>
<evidence type="ECO:0000313" key="2">
    <source>
        <dbReference type="EMBL" id="RPE81075.1"/>
    </source>
</evidence>
<keyword evidence="1" id="KW-0732">Signal</keyword>
<proteinExistence type="predicted"/>